<gene>
    <name evidence="2" type="ORF">SAMN05660209_03766</name>
</gene>
<dbReference type="OrthoDB" id="3239945at2"/>
<dbReference type="InterPro" id="IPR000182">
    <property type="entry name" value="GNAT_dom"/>
</dbReference>
<dbReference type="AlphaFoldDB" id="A0A1H3MTC7"/>
<name>A0A1H3MTC7_9ACTN</name>
<keyword evidence="3" id="KW-1185">Reference proteome</keyword>
<dbReference type="STRING" id="1137993.SAMN05660209_03766"/>
<evidence type="ECO:0000259" key="1">
    <source>
        <dbReference type="PROSITE" id="PS51186"/>
    </source>
</evidence>
<dbReference type="Proteomes" id="UP000198921">
    <property type="component" value="Unassembled WGS sequence"/>
</dbReference>
<dbReference type="InterPro" id="IPR016181">
    <property type="entry name" value="Acyl_CoA_acyltransferase"/>
</dbReference>
<dbReference type="PROSITE" id="PS51186">
    <property type="entry name" value="GNAT"/>
    <property type="match status" value="1"/>
</dbReference>
<organism evidence="2 3">
    <name type="scientific">Geodermatophilus africanus</name>
    <dbReference type="NCBI Taxonomy" id="1137993"/>
    <lineage>
        <taxon>Bacteria</taxon>
        <taxon>Bacillati</taxon>
        <taxon>Actinomycetota</taxon>
        <taxon>Actinomycetes</taxon>
        <taxon>Geodermatophilales</taxon>
        <taxon>Geodermatophilaceae</taxon>
        <taxon>Geodermatophilus</taxon>
    </lineage>
</organism>
<evidence type="ECO:0000313" key="2">
    <source>
        <dbReference type="EMBL" id="SDY79962.1"/>
    </source>
</evidence>
<feature type="domain" description="N-acetyltransferase" evidence="1">
    <location>
        <begin position="4"/>
        <end position="193"/>
    </location>
</feature>
<reference evidence="3" key="1">
    <citation type="submission" date="2016-10" db="EMBL/GenBank/DDBJ databases">
        <authorList>
            <person name="Varghese N."/>
            <person name="Submissions S."/>
        </authorList>
    </citation>
    <scope>NUCLEOTIDE SEQUENCE [LARGE SCALE GENOMIC DNA]</scope>
    <source>
        <strain evidence="3">DSM 45422</strain>
    </source>
</reference>
<accession>A0A1H3MTC7</accession>
<protein>
    <recommendedName>
        <fullName evidence="1">N-acetyltransferase domain-containing protein</fullName>
    </recommendedName>
</protein>
<sequence>MSEYEVQQVDADQFDLVRRLFSAERATRHCWCVAFCSTSRQFARGWYGGGNRRRFEELARGAQAPMGVLATLDGEPVGWCACGPRTRYLIAIAGRSGLLAQRPRSEDQQVWLVACMIVRPDHRGSGVVGPLVRGAVSLARGNGASAIEAWPLAVGVRRSGDLHVGREGAFARFGFTCIQRPNAERAIMRLDLSGESMP</sequence>
<dbReference type="GO" id="GO:0016747">
    <property type="term" value="F:acyltransferase activity, transferring groups other than amino-acyl groups"/>
    <property type="evidence" value="ECO:0007669"/>
    <property type="project" value="InterPro"/>
</dbReference>
<dbReference type="EMBL" id="FNOT01000011">
    <property type="protein sequence ID" value="SDY79962.1"/>
    <property type="molecule type" value="Genomic_DNA"/>
</dbReference>
<dbReference type="Gene3D" id="3.40.630.30">
    <property type="match status" value="1"/>
</dbReference>
<dbReference type="Pfam" id="PF00583">
    <property type="entry name" value="Acetyltransf_1"/>
    <property type="match status" value="1"/>
</dbReference>
<proteinExistence type="predicted"/>
<evidence type="ECO:0000313" key="3">
    <source>
        <dbReference type="Proteomes" id="UP000198921"/>
    </source>
</evidence>
<dbReference type="SUPFAM" id="SSF55729">
    <property type="entry name" value="Acyl-CoA N-acyltransferases (Nat)"/>
    <property type="match status" value="1"/>
</dbReference>
<dbReference type="RefSeq" id="WP_091159564.1">
    <property type="nucleotide sequence ID" value="NZ_FNOT01000011.1"/>
</dbReference>